<dbReference type="InterPro" id="IPR023298">
    <property type="entry name" value="ATPase_P-typ_TM_dom_sf"/>
</dbReference>
<dbReference type="AlphaFoldDB" id="F3SG32"/>
<dbReference type="HOGENOM" id="CLU_002360_6_3_9"/>
<evidence type="ECO:0000259" key="19">
    <source>
        <dbReference type="SMART" id="SM00831"/>
    </source>
</evidence>
<keyword evidence="7" id="KW-0997">Cell inner membrane</keyword>
<evidence type="ECO:0000256" key="2">
    <source>
        <dbReference type="ARBA" id="ARBA00004429"/>
    </source>
</evidence>
<evidence type="ECO:0000256" key="4">
    <source>
        <dbReference type="ARBA" id="ARBA00012786"/>
    </source>
</evidence>
<sequence length="886" mass="98441">MKTVKERLVAALQLPVKETLAFYKSSFRGLTEEQVEENRDLYGENIITKGQEDSILKKIYESIINPFTVILLVIALVSLVTNVWLAKPGEEDPTTSIIIVVLVLISGGIRFVQELRSDRAASNLSRLIVNTATVIREGAEQELPIDELVVGDIIKLSAGDMIPADVLLLDSRDFFVQQSGLTGESDAVEKVCLAKSDEQNLDSLLETESLAFMGTNVISGRATALVLVVGDETMMGAIEQTLNTYDEPTSFEREMNSISWLLIRLMLIMVPVVFFINGLTDGDWLEAGVFALSVGVGLTPEMLPMIITASLAKGSIIMAQEKVVIKKLNAIQDLGAIDILCTDKTGTLTQDEIVLEYPLDIHGDLDLAVLRRAFLNSYYQTGLKNLMDRAIINRTEKEAEKHEIVRNLDQTFKKIDELPFDFERRRMSVIVKDDEDVISMVTKGALEEMLAISSHVEYKKRITVLTEEIRQEILSEVSQLNEQGLRVLGVSYKSDLEEDYNYELKDESDMILTGYLAFLDPPKSSAAPAIETLAEYGVATKILTGDNDKVTQAVCEKVGLDVDNILLGVEVDALSDEELSQAVEHTTVFAKLSPDQKARIILQLKANGHKVGYMGDGINDAPSMKVADVGISVDTAVDIAKETADVVLLDKDLMVLEKGLVEGRKVYANMTKYIKMTVSSNFGNIFSLLFASIFLPFLPMAPVHLIVLNLVYDLSCIALPFDNVDSEFLKKPRIWSANSITRFMAWIGPISSIFDVLTYLLLYFIIVPMITGGNYQAGSGQAETFITLFQTGWFVESIWTQTMVIYMLRSPKLPFVQSRPALSVIVTTMAAALFVTSLPYSLFASVLKTAPLNGTYFLFLLLIIALYMVSVTLVKHLYIKRYREWL</sequence>
<feature type="transmembrane region" description="Helical" evidence="18">
    <location>
        <begin position="63"/>
        <end position="84"/>
    </location>
</feature>
<evidence type="ECO:0000256" key="15">
    <source>
        <dbReference type="ARBA" id="ARBA00023136"/>
    </source>
</evidence>
<dbReference type="NCBIfam" id="TIGR01494">
    <property type="entry name" value="ATPase_P-type"/>
    <property type="match status" value="2"/>
</dbReference>
<evidence type="ECO:0000256" key="16">
    <source>
        <dbReference type="ARBA" id="ARBA00029806"/>
    </source>
</evidence>
<dbReference type="InterPro" id="IPR023299">
    <property type="entry name" value="ATPase_P-typ_cyto_dom_N"/>
</dbReference>
<keyword evidence="11" id="KW-0067">ATP-binding</keyword>
<feature type="transmembrane region" description="Helical" evidence="18">
    <location>
        <begin position="855"/>
        <end position="874"/>
    </location>
</feature>
<dbReference type="PATRIC" id="fig|888824.3.peg.103"/>
<dbReference type="SUPFAM" id="SSF81665">
    <property type="entry name" value="Calcium ATPase, transmembrane domain M"/>
    <property type="match status" value="1"/>
</dbReference>
<keyword evidence="20" id="KW-0378">Hydrolase</keyword>
<dbReference type="InterPro" id="IPR006415">
    <property type="entry name" value="P-type_ATPase_IIIB"/>
</dbReference>
<evidence type="ECO:0000313" key="20">
    <source>
        <dbReference type="EMBL" id="EGG41040.1"/>
    </source>
</evidence>
<dbReference type="Gene3D" id="1.20.1110.10">
    <property type="entry name" value="Calcium-transporting ATPase, transmembrane domain"/>
    <property type="match status" value="1"/>
</dbReference>
<keyword evidence="15 18" id="KW-0472">Membrane</keyword>
<evidence type="ECO:0000256" key="18">
    <source>
        <dbReference type="SAM" id="Phobius"/>
    </source>
</evidence>
<dbReference type="RefSeq" id="WP_002918523.1">
    <property type="nucleotide sequence ID" value="NZ_GL883609.1"/>
</dbReference>
<dbReference type="GO" id="GO:0015444">
    <property type="term" value="F:P-type magnesium transporter activity"/>
    <property type="evidence" value="ECO:0007669"/>
    <property type="project" value="UniProtKB-EC"/>
</dbReference>
<evidence type="ECO:0000256" key="6">
    <source>
        <dbReference type="ARBA" id="ARBA00022475"/>
    </source>
</evidence>
<evidence type="ECO:0000256" key="5">
    <source>
        <dbReference type="ARBA" id="ARBA00013555"/>
    </source>
</evidence>
<dbReference type="CDD" id="cd02077">
    <property type="entry name" value="P-type_ATPase_Mg"/>
    <property type="match status" value="1"/>
</dbReference>
<dbReference type="InterPro" id="IPR008250">
    <property type="entry name" value="ATPase_P-typ_transduc_dom_A_sf"/>
</dbReference>
<dbReference type="InterPro" id="IPR001757">
    <property type="entry name" value="P_typ_ATPase"/>
</dbReference>
<evidence type="ECO:0000256" key="13">
    <source>
        <dbReference type="ARBA" id="ARBA00022967"/>
    </source>
</evidence>
<dbReference type="SFLD" id="SFLDG00002">
    <property type="entry name" value="C1.7:_P-type_atpase_like"/>
    <property type="match status" value="1"/>
</dbReference>
<evidence type="ECO:0000256" key="8">
    <source>
        <dbReference type="ARBA" id="ARBA00022553"/>
    </source>
</evidence>
<dbReference type="SMART" id="SM00831">
    <property type="entry name" value="Cation_ATPase_N"/>
    <property type="match status" value="1"/>
</dbReference>
<dbReference type="Gene3D" id="3.40.1110.10">
    <property type="entry name" value="Calcium-transporting ATPase, cytoplasmic domain N"/>
    <property type="match status" value="1"/>
</dbReference>
<dbReference type="GO" id="GO:0005524">
    <property type="term" value="F:ATP binding"/>
    <property type="evidence" value="ECO:0007669"/>
    <property type="project" value="UniProtKB-KW"/>
</dbReference>
<dbReference type="PRINTS" id="PR01836">
    <property type="entry name" value="MGATPASE"/>
</dbReference>
<dbReference type="Pfam" id="PF13246">
    <property type="entry name" value="Cation_ATPase"/>
    <property type="match status" value="1"/>
</dbReference>
<proteinExistence type="inferred from homology"/>
<dbReference type="InterPro" id="IPR059000">
    <property type="entry name" value="ATPase_P-type_domA"/>
</dbReference>
<keyword evidence="6" id="KW-1003">Cell membrane</keyword>
<evidence type="ECO:0000256" key="7">
    <source>
        <dbReference type="ARBA" id="ARBA00022519"/>
    </source>
</evidence>
<keyword evidence="14 18" id="KW-1133">Transmembrane helix</keyword>
<feature type="transmembrane region" description="Helical" evidence="18">
    <location>
        <begin position="96"/>
        <end position="112"/>
    </location>
</feature>
<dbReference type="EMBL" id="AFDP01000001">
    <property type="protein sequence ID" value="EGG41040.1"/>
    <property type="molecule type" value="Genomic_DNA"/>
</dbReference>
<dbReference type="NCBIfam" id="TIGR01524">
    <property type="entry name" value="ATPase-IIIB_Mg"/>
    <property type="match status" value="1"/>
</dbReference>
<evidence type="ECO:0000256" key="3">
    <source>
        <dbReference type="ARBA" id="ARBA00008746"/>
    </source>
</evidence>
<keyword evidence="9 18" id="KW-0812">Transmembrane</keyword>
<dbReference type="InterPro" id="IPR036412">
    <property type="entry name" value="HAD-like_sf"/>
</dbReference>
<organism evidence="20 21">
    <name type="scientific">Streptococcus sanguinis SK1087</name>
    <dbReference type="NCBI Taxonomy" id="888824"/>
    <lineage>
        <taxon>Bacteria</taxon>
        <taxon>Bacillati</taxon>
        <taxon>Bacillota</taxon>
        <taxon>Bacilli</taxon>
        <taxon>Lactobacillales</taxon>
        <taxon>Streptococcaceae</taxon>
        <taxon>Streptococcus</taxon>
    </lineage>
</organism>
<keyword evidence="12" id="KW-0460">Magnesium</keyword>
<dbReference type="Pfam" id="PF00690">
    <property type="entry name" value="Cation_ATPase_N"/>
    <property type="match status" value="1"/>
</dbReference>
<dbReference type="GO" id="GO:0005886">
    <property type="term" value="C:plasma membrane"/>
    <property type="evidence" value="ECO:0007669"/>
    <property type="project" value="UniProtKB-SubCell"/>
</dbReference>
<dbReference type="EC" id="7.2.2.14" evidence="4"/>
<feature type="transmembrane region" description="Helical" evidence="18">
    <location>
        <begin position="820"/>
        <end position="843"/>
    </location>
</feature>
<dbReference type="Pfam" id="PF00689">
    <property type="entry name" value="Cation_ATPase_C"/>
    <property type="match status" value="1"/>
</dbReference>
<comment type="similarity">
    <text evidence="3">Belongs to the cation transport ATPase (P-type) (TC 3.A.3) family. Type IIIB subfamily.</text>
</comment>
<evidence type="ECO:0000256" key="11">
    <source>
        <dbReference type="ARBA" id="ARBA00022840"/>
    </source>
</evidence>
<dbReference type="PROSITE" id="PS00154">
    <property type="entry name" value="ATPASE_E1_E2"/>
    <property type="match status" value="1"/>
</dbReference>
<evidence type="ECO:0000256" key="9">
    <source>
        <dbReference type="ARBA" id="ARBA00022692"/>
    </source>
</evidence>
<evidence type="ECO:0000256" key="12">
    <source>
        <dbReference type="ARBA" id="ARBA00022842"/>
    </source>
</evidence>
<keyword evidence="8" id="KW-0597">Phosphoprotein</keyword>
<feature type="domain" description="Cation-transporting P-type ATPase N-terminal" evidence="19">
    <location>
        <begin position="10"/>
        <end position="83"/>
    </location>
</feature>
<protein>
    <recommendedName>
        <fullName evidence="5">Magnesium-transporting ATPase, P-type 1</fullName>
        <ecNumber evidence="4">7.2.2.14</ecNumber>
    </recommendedName>
    <alternativeName>
        <fullName evidence="16">Mg(2+) transport ATPase, P-type 1</fullName>
    </alternativeName>
</protein>
<dbReference type="Gene3D" id="3.40.50.1000">
    <property type="entry name" value="HAD superfamily/HAD-like"/>
    <property type="match status" value="1"/>
</dbReference>
<evidence type="ECO:0000256" key="17">
    <source>
        <dbReference type="ARBA" id="ARBA00047295"/>
    </source>
</evidence>
<dbReference type="InterPro" id="IPR044492">
    <property type="entry name" value="P_typ_ATPase_HD_dom"/>
</dbReference>
<keyword evidence="13" id="KW-1278">Translocase</keyword>
<comment type="subcellular location">
    <subcellularLocation>
        <location evidence="2">Cell inner membrane</location>
        <topology evidence="2">Multi-pass membrane protein</topology>
    </subcellularLocation>
</comment>
<evidence type="ECO:0000256" key="10">
    <source>
        <dbReference type="ARBA" id="ARBA00022741"/>
    </source>
</evidence>
<dbReference type="SFLD" id="SFLDS00003">
    <property type="entry name" value="Haloacid_Dehalogenase"/>
    <property type="match status" value="1"/>
</dbReference>
<dbReference type="InterPro" id="IPR023214">
    <property type="entry name" value="HAD_sf"/>
</dbReference>
<evidence type="ECO:0000313" key="21">
    <source>
        <dbReference type="Proteomes" id="UP000003378"/>
    </source>
</evidence>
<keyword evidence="10" id="KW-0547">Nucleotide-binding</keyword>
<feature type="transmembrane region" description="Helical" evidence="18">
    <location>
        <begin position="743"/>
        <end position="766"/>
    </location>
</feature>
<feature type="transmembrane region" description="Helical" evidence="18">
    <location>
        <begin position="288"/>
        <end position="312"/>
    </location>
</feature>
<dbReference type="InterPro" id="IPR018303">
    <property type="entry name" value="ATPase_P-typ_P_site"/>
</dbReference>
<dbReference type="Gene3D" id="2.70.150.10">
    <property type="entry name" value="Calcium-transporting ATPase, cytoplasmic transduction domain A"/>
    <property type="match status" value="1"/>
</dbReference>
<dbReference type="GO" id="GO:0016887">
    <property type="term" value="F:ATP hydrolysis activity"/>
    <property type="evidence" value="ECO:0007669"/>
    <property type="project" value="InterPro"/>
</dbReference>
<dbReference type="PANTHER" id="PTHR42861">
    <property type="entry name" value="CALCIUM-TRANSPORTING ATPASE"/>
    <property type="match status" value="1"/>
</dbReference>
<dbReference type="SUPFAM" id="SSF56784">
    <property type="entry name" value="HAD-like"/>
    <property type="match status" value="1"/>
</dbReference>
<dbReference type="Proteomes" id="UP000003378">
    <property type="component" value="Unassembled WGS sequence"/>
</dbReference>
<dbReference type="SFLD" id="SFLDF00027">
    <property type="entry name" value="p-type_atpase"/>
    <property type="match status" value="1"/>
</dbReference>
<comment type="caution">
    <text evidence="20">The sequence shown here is derived from an EMBL/GenBank/DDBJ whole genome shotgun (WGS) entry which is preliminary data.</text>
</comment>
<feature type="transmembrane region" description="Helical" evidence="18">
    <location>
        <begin position="258"/>
        <end position="276"/>
    </location>
</feature>
<dbReference type="Pfam" id="PF00122">
    <property type="entry name" value="E1-E2_ATPase"/>
    <property type="match status" value="1"/>
</dbReference>
<evidence type="ECO:0000256" key="14">
    <source>
        <dbReference type="ARBA" id="ARBA00022989"/>
    </source>
</evidence>
<name>F3SG32_STRSA</name>
<reference evidence="20 21" key="1">
    <citation type="submission" date="2011-03" db="EMBL/GenBank/DDBJ databases">
        <authorList>
            <person name="Muzny D."/>
            <person name="Qin X."/>
            <person name="Deng J."/>
            <person name="Jiang H."/>
            <person name="Liu Y."/>
            <person name="Qu J."/>
            <person name="Song X.-Z."/>
            <person name="Zhang L."/>
            <person name="Thornton R."/>
            <person name="Coyle M."/>
            <person name="Francisco L."/>
            <person name="Jackson L."/>
            <person name="Javaid M."/>
            <person name="Korchina V."/>
            <person name="Kovar C."/>
            <person name="Mata R."/>
            <person name="Mathew T."/>
            <person name="Ngo R."/>
            <person name="Nguyen L."/>
            <person name="Nguyen N."/>
            <person name="Okwuonu G."/>
            <person name="Ongeri F."/>
            <person name="Pham C."/>
            <person name="Simmons D."/>
            <person name="Wilczek-Boney K."/>
            <person name="Hale W."/>
            <person name="Jakkamsetti A."/>
            <person name="Pham P."/>
            <person name="Ruth R."/>
            <person name="San Lucas F."/>
            <person name="Warren J."/>
            <person name="Zhang J."/>
            <person name="Zhao Z."/>
            <person name="Zhou C."/>
            <person name="Zhu D."/>
            <person name="Lee S."/>
            <person name="Bess C."/>
            <person name="Blankenburg K."/>
            <person name="Forbes L."/>
            <person name="Fu Q."/>
            <person name="Gubbala S."/>
            <person name="Hirani K."/>
            <person name="Jayaseelan J.C."/>
            <person name="Lara F."/>
            <person name="Munidasa M."/>
            <person name="Palculict T."/>
            <person name="Patil S."/>
            <person name="Pu L.-L."/>
            <person name="Saada N."/>
            <person name="Tang L."/>
            <person name="Weissenberger G."/>
            <person name="Zhu Y."/>
            <person name="Hemphill L."/>
            <person name="Shang Y."/>
            <person name="Youmans B."/>
            <person name="Ayvaz T."/>
            <person name="Ross M."/>
            <person name="Santibanez J."/>
            <person name="Aqrawi P."/>
            <person name="Gross S."/>
            <person name="Joshi V."/>
            <person name="Fowler G."/>
            <person name="Nazareth L."/>
            <person name="Reid J."/>
            <person name="Worley K."/>
            <person name="Petrosino J."/>
            <person name="Highlander S."/>
            <person name="Gibbs R."/>
        </authorList>
    </citation>
    <scope>NUCLEOTIDE SEQUENCE [LARGE SCALE GENOMIC DNA]</scope>
    <source>
        <strain evidence="20 21">SK1087</strain>
    </source>
</reference>
<dbReference type="SUPFAM" id="SSF81653">
    <property type="entry name" value="Calcium ATPase, transduction domain A"/>
    <property type="match status" value="1"/>
</dbReference>
<accession>F3SG32</accession>
<dbReference type="NCBIfam" id="NF011702">
    <property type="entry name" value="PRK15122.1"/>
    <property type="match status" value="1"/>
</dbReference>
<gene>
    <name evidence="20" type="primary">mgtB</name>
    <name evidence="20" type="ORF">HMPREF9397_0104</name>
</gene>
<comment type="function">
    <text evidence="1">Mediates magnesium influx to the cytosol.</text>
</comment>
<dbReference type="InterPro" id="IPR004014">
    <property type="entry name" value="ATPase_P-typ_cation-transptr_N"/>
</dbReference>
<dbReference type="InterPro" id="IPR006068">
    <property type="entry name" value="ATPase_P-typ_cation-transptr_C"/>
</dbReference>
<comment type="catalytic activity">
    <reaction evidence="17">
        <text>Mg(2+)(out) + ATP + H2O = Mg(2+)(in) + ADP + phosphate + H(+)</text>
        <dbReference type="Rhea" id="RHEA:10260"/>
        <dbReference type="ChEBI" id="CHEBI:15377"/>
        <dbReference type="ChEBI" id="CHEBI:15378"/>
        <dbReference type="ChEBI" id="CHEBI:18420"/>
        <dbReference type="ChEBI" id="CHEBI:30616"/>
        <dbReference type="ChEBI" id="CHEBI:43474"/>
        <dbReference type="ChEBI" id="CHEBI:456216"/>
        <dbReference type="EC" id="7.2.2.14"/>
    </reaction>
</comment>
<evidence type="ECO:0000256" key="1">
    <source>
        <dbReference type="ARBA" id="ARBA00003954"/>
    </source>
</evidence>